<dbReference type="SUPFAM" id="SSF160369">
    <property type="entry name" value="Ribosomal protein L10-like"/>
    <property type="match status" value="1"/>
</dbReference>
<keyword evidence="5" id="KW-0699">rRNA-binding</keyword>
<dbReference type="Pfam" id="PF00466">
    <property type="entry name" value="Ribosomal_L10"/>
    <property type="match status" value="1"/>
</dbReference>
<accession>A0A6G8PV40</accession>
<keyword evidence="2 5" id="KW-0689">Ribosomal protein</keyword>
<evidence type="ECO:0000256" key="3">
    <source>
        <dbReference type="ARBA" id="ARBA00023274"/>
    </source>
</evidence>
<dbReference type="AlphaFoldDB" id="A0A6G8PV40"/>
<sequence>MKREDKARVIEELTEKLRGSSVVLVDFKGMNVAQSTRLRARSREAGVDFVVAKNTLAQRAANEAGVEGLDEFLVGPTALAFSDDPVASAKLMAEFADDIEAFELKGGLLDGGRVMGSDDVVALSKLPGREQLLAQLLGAIQAPVAGLVTVLNAPLRNLAVVLNGVAEQKQQ</sequence>
<keyword evidence="5" id="KW-0694">RNA-binding</keyword>
<dbReference type="InterPro" id="IPR043141">
    <property type="entry name" value="Ribosomal_uL10-like_sf"/>
</dbReference>
<keyword evidence="7" id="KW-1185">Reference proteome</keyword>
<evidence type="ECO:0000256" key="4">
    <source>
        <dbReference type="ARBA" id="ARBA00035202"/>
    </source>
</evidence>
<name>A0A6G8PV40_9ACTN</name>
<comment type="similarity">
    <text evidence="1 5">Belongs to the universal ribosomal protein uL10 family.</text>
</comment>
<dbReference type="NCBIfam" id="NF000955">
    <property type="entry name" value="PRK00099.1-1"/>
    <property type="match status" value="1"/>
</dbReference>
<evidence type="ECO:0000313" key="7">
    <source>
        <dbReference type="Proteomes" id="UP000502706"/>
    </source>
</evidence>
<protein>
    <recommendedName>
        <fullName evidence="4 5">Large ribosomal subunit protein uL10</fullName>
    </recommendedName>
</protein>
<dbReference type="GO" id="GO:0070180">
    <property type="term" value="F:large ribosomal subunit rRNA binding"/>
    <property type="evidence" value="ECO:0007669"/>
    <property type="project" value="UniProtKB-UniRule"/>
</dbReference>
<dbReference type="Proteomes" id="UP000502706">
    <property type="component" value="Chromosome"/>
</dbReference>
<keyword evidence="3 5" id="KW-0687">Ribonucleoprotein</keyword>
<proteinExistence type="inferred from homology"/>
<dbReference type="EMBL" id="CP045121">
    <property type="protein sequence ID" value="QIN78071.1"/>
    <property type="molecule type" value="Genomic_DNA"/>
</dbReference>
<dbReference type="GO" id="GO:0005840">
    <property type="term" value="C:ribosome"/>
    <property type="evidence" value="ECO:0007669"/>
    <property type="project" value="UniProtKB-KW"/>
</dbReference>
<dbReference type="Gene3D" id="3.30.70.1730">
    <property type="match status" value="1"/>
</dbReference>
<dbReference type="HAMAP" id="MF_00362">
    <property type="entry name" value="Ribosomal_uL10"/>
    <property type="match status" value="1"/>
</dbReference>
<dbReference type="KEGG" id="rmar:GBA65_05585"/>
<evidence type="ECO:0000256" key="2">
    <source>
        <dbReference type="ARBA" id="ARBA00022980"/>
    </source>
</evidence>
<gene>
    <name evidence="5" type="primary">rplJ</name>
    <name evidence="6" type="ORF">GBA65_05585</name>
</gene>
<organism evidence="6 7">
    <name type="scientific">Rubrobacter marinus</name>
    <dbReference type="NCBI Taxonomy" id="2653852"/>
    <lineage>
        <taxon>Bacteria</taxon>
        <taxon>Bacillati</taxon>
        <taxon>Actinomycetota</taxon>
        <taxon>Rubrobacteria</taxon>
        <taxon>Rubrobacterales</taxon>
        <taxon>Rubrobacteraceae</taxon>
        <taxon>Rubrobacter</taxon>
    </lineage>
</organism>
<dbReference type="CDD" id="cd05797">
    <property type="entry name" value="Ribosomal_L10"/>
    <property type="match status" value="1"/>
</dbReference>
<dbReference type="Gene3D" id="6.10.250.290">
    <property type="match status" value="1"/>
</dbReference>
<dbReference type="GO" id="GO:0006412">
    <property type="term" value="P:translation"/>
    <property type="evidence" value="ECO:0007669"/>
    <property type="project" value="UniProtKB-UniRule"/>
</dbReference>
<dbReference type="InterPro" id="IPR001790">
    <property type="entry name" value="Ribosomal_uL10"/>
</dbReference>
<evidence type="ECO:0000256" key="1">
    <source>
        <dbReference type="ARBA" id="ARBA00008889"/>
    </source>
</evidence>
<dbReference type="InterPro" id="IPR047865">
    <property type="entry name" value="Ribosomal_uL10_bac_type"/>
</dbReference>
<evidence type="ECO:0000313" key="6">
    <source>
        <dbReference type="EMBL" id="QIN78071.1"/>
    </source>
</evidence>
<comment type="function">
    <text evidence="5">Forms part of the ribosomal stalk, playing a central role in the interaction of the ribosome with GTP-bound translation factors.</text>
</comment>
<dbReference type="RefSeq" id="WP_166395749.1">
    <property type="nucleotide sequence ID" value="NZ_CP045121.1"/>
</dbReference>
<dbReference type="PANTHER" id="PTHR11560">
    <property type="entry name" value="39S RIBOSOMAL PROTEIN L10, MITOCHONDRIAL"/>
    <property type="match status" value="1"/>
</dbReference>
<evidence type="ECO:0000256" key="5">
    <source>
        <dbReference type="HAMAP-Rule" id="MF_00362"/>
    </source>
</evidence>
<comment type="subunit">
    <text evidence="5">Part of the ribosomal stalk of the 50S ribosomal subunit. The N-terminus interacts with L11 and the large rRNA to form the base of the stalk. The C-terminus forms an elongated spine to which L12 dimers bind in a sequential fashion forming a multimeric L10(L12)X complex.</text>
</comment>
<reference evidence="6 7" key="1">
    <citation type="submission" date="2019-10" db="EMBL/GenBank/DDBJ databases">
        <title>Rubrobacter sp nov SCSIO 52915 isolated from a deep-sea sediment in the South China Sea.</title>
        <authorList>
            <person name="Chen R.W."/>
        </authorList>
    </citation>
    <scope>NUCLEOTIDE SEQUENCE [LARGE SCALE GENOMIC DNA]</scope>
    <source>
        <strain evidence="6 7">SCSIO 52915</strain>
    </source>
</reference>
<dbReference type="GO" id="GO:1990904">
    <property type="term" value="C:ribonucleoprotein complex"/>
    <property type="evidence" value="ECO:0007669"/>
    <property type="project" value="UniProtKB-KW"/>
</dbReference>
<dbReference type="InterPro" id="IPR022973">
    <property type="entry name" value="Ribosomal_uL10_bac"/>
</dbReference>